<dbReference type="InterPro" id="IPR051461">
    <property type="entry name" value="UPF0750_membrane"/>
</dbReference>
<evidence type="ECO:0000256" key="3">
    <source>
        <dbReference type="ARBA" id="ARBA00022692"/>
    </source>
</evidence>
<dbReference type="PIRSF" id="PIRSF006483">
    <property type="entry name" value="Membrane_protein_YitT"/>
    <property type="match status" value="1"/>
</dbReference>
<gene>
    <name evidence="8" type="ORF">PQJ61_07800</name>
</gene>
<name>A0AAJ1MIS8_9SPIO</name>
<dbReference type="InterPro" id="IPR003740">
    <property type="entry name" value="YitT"/>
</dbReference>
<evidence type="ECO:0000256" key="1">
    <source>
        <dbReference type="ARBA" id="ARBA00004651"/>
    </source>
</evidence>
<feature type="transmembrane region" description="Helical" evidence="6">
    <location>
        <begin position="44"/>
        <end position="68"/>
    </location>
</feature>
<dbReference type="Gene3D" id="3.30.70.120">
    <property type="match status" value="1"/>
</dbReference>
<dbReference type="PANTHER" id="PTHR33545:SF5">
    <property type="entry name" value="UPF0750 MEMBRANE PROTEIN YITT"/>
    <property type="match status" value="1"/>
</dbReference>
<comment type="caution">
    <text evidence="8">The sequence shown here is derived from an EMBL/GenBank/DDBJ whole genome shotgun (WGS) entry which is preliminary data.</text>
</comment>
<feature type="transmembrane region" description="Helical" evidence="6">
    <location>
        <begin position="9"/>
        <end position="32"/>
    </location>
</feature>
<dbReference type="EMBL" id="JAQQAL010000015">
    <property type="protein sequence ID" value="MDC7226653.1"/>
    <property type="molecule type" value="Genomic_DNA"/>
</dbReference>
<accession>A0AAJ1MIS8</accession>
<organism evidence="8 9">
    <name type="scientific">Candidatus Thalassospirochaeta sargassi</name>
    <dbReference type="NCBI Taxonomy" id="3119039"/>
    <lineage>
        <taxon>Bacteria</taxon>
        <taxon>Pseudomonadati</taxon>
        <taxon>Spirochaetota</taxon>
        <taxon>Spirochaetia</taxon>
        <taxon>Spirochaetales</taxon>
        <taxon>Spirochaetaceae</taxon>
        <taxon>Candidatus Thalassospirochaeta</taxon>
    </lineage>
</organism>
<dbReference type="PANTHER" id="PTHR33545">
    <property type="entry name" value="UPF0750 MEMBRANE PROTEIN YITT-RELATED"/>
    <property type="match status" value="1"/>
</dbReference>
<protein>
    <submittedName>
        <fullName evidence="8">YitT family protein</fullName>
    </submittedName>
</protein>
<evidence type="ECO:0000256" key="6">
    <source>
        <dbReference type="SAM" id="Phobius"/>
    </source>
</evidence>
<sequence>MAWEKIKSYLLITFGLLLNALGWVAFLIPAQVVGGGVTGIGAVIYYILDFPLGFTVLIINAVLVCLGIRILGINFALKSIFGIATISVLLIILPKVITAPLVEDRFMSALIGAVLAGSGIGIAMSNGGNSGGSDIIALLVTKYRNISPGRITLYIDIFIIASSYFINHQIETIIYGYVVMSVRTYAMDLIIEGTRQSYQFTIVSEMSDDIADKLGNGIGRGITLINGAGWYSKNDKDILLCVCHRYEKRQILKVINDIDPGAFITMGKVSAVYGKNFDRIKM</sequence>
<feature type="domain" description="DUF2179" evidence="7">
    <location>
        <begin position="220"/>
        <end position="274"/>
    </location>
</feature>
<feature type="transmembrane region" description="Helical" evidence="6">
    <location>
        <begin position="75"/>
        <end position="94"/>
    </location>
</feature>
<dbReference type="Pfam" id="PF10035">
    <property type="entry name" value="DUF2179"/>
    <property type="match status" value="1"/>
</dbReference>
<proteinExistence type="predicted"/>
<dbReference type="AlphaFoldDB" id="A0AAJ1MIS8"/>
<keyword evidence="2" id="KW-1003">Cell membrane</keyword>
<dbReference type="Proteomes" id="UP001221217">
    <property type="component" value="Unassembled WGS sequence"/>
</dbReference>
<evidence type="ECO:0000256" key="4">
    <source>
        <dbReference type="ARBA" id="ARBA00022989"/>
    </source>
</evidence>
<evidence type="ECO:0000313" key="9">
    <source>
        <dbReference type="Proteomes" id="UP001221217"/>
    </source>
</evidence>
<keyword evidence="3 6" id="KW-0812">Transmembrane</keyword>
<evidence type="ECO:0000259" key="7">
    <source>
        <dbReference type="Pfam" id="PF10035"/>
    </source>
</evidence>
<dbReference type="InterPro" id="IPR015867">
    <property type="entry name" value="N-reg_PII/ATP_PRibTrfase_C"/>
</dbReference>
<dbReference type="InterPro" id="IPR019264">
    <property type="entry name" value="DUF2179"/>
</dbReference>
<evidence type="ECO:0000256" key="2">
    <source>
        <dbReference type="ARBA" id="ARBA00022475"/>
    </source>
</evidence>
<keyword evidence="4 6" id="KW-1133">Transmembrane helix</keyword>
<dbReference type="Pfam" id="PF02588">
    <property type="entry name" value="YitT_membrane"/>
    <property type="match status" value="1"/>
</dbReference>
<dbReference type="GO" id="GO:0005886">
    <property type="term" value="C:plasma membrane"/>
    <property type="evidence" value="ECO:0007669"/>
    <property type="project" value="UniProtKB-SubCell"/>
</dbReference>
<evidence type="ECO:0000256" key="5">
    <source>
        <dbReference type="ARBA" id="ARBA00023136"/>
    </source>
</evidence>
<evidence type="ECO:0000313" key="8">
    <source>
        <dbReference type="EMBL" id="MDC7226653.1"/>
    </source>
</evidence>
<comment type="subcellular location">
    <subcellularLocation>
        <location evidence="1">Cell membrane</location>
        <topology evidence="1">Multi-pass membrane protein</topology>
    </subcellularLocation>
</comment>
<dbReference type="CDD" id="cd16380">
    <property type="entry name" value="YitT_C"/>
    <property type="match status" value="1"/>
</dbReference>
<keyword evidence="5 6" id="KW-0472">Membrane</keyword>
<reference evidence="8 9" key="1">
    <citation type="submission" date="2022-12" db="EMBL/GenBank/DDBJ databases">
        <title>Metagenome assembled genome from gulf of manar.</title>
        <authorList>
            <person name="Kohli P."/>
            <person name="Pk S."/>
            <person name="Venkata Ramana C."/>
            <person name="Sasikala C."/>
        </authorList>
    </citation>
    <scope>NUCLEOTIDE SEQUENCE [LARGE SCALE GENOMIC DNA]</scope>
    <source>
        <strain evidence="8">JB008</strain>
    </source>
</reference>